<organism evidence="10 11">
    <name type="scientific">Trypanosoma theileri</name>
    <dbReference type="NCBI Taxonomy" id="67003"/>
    <lineage>
        <taxon>Eukaryota</taxon>
        <taxon>Discoba</taxon>
        <taxon>Euglenozoa</taxon>
        <taxon>Kinetoplastea</taxon>
        <taxon>Metakinetoplastina</taxon>
        <taxon>Trypanosomatida</taxon>
        <taxon>Trypanosomatidae</taxon>
        <taxon>Trypanosoma</taxon>
    </lineage>
</organism>
<dbReference type="GeneID" id="39987359"/>
<proteinExistence type="inferred from homology"/>
<protein>
    <submittedName>
        <fullName evidence="10">Putative FG-GAP repeat protein</fullName>
    </submittedName>
</protein>
<dbReference type="SUPFAM" id="SSF69318">
    <property type="entry name" value="Integrin alpha N-terminal domain"/>
    <property type="match status" value="2"/>
</dbReference>
<evidence type="ECO:0000256" key="5">
    <source>
        <dbReference type="ARBA" id="ARBA00023136"/>
    </source>
</evidence>
<dbReference type="AlphaFoldDB" id="A0A1X0NQP9"/>
<feature type="signal peptide" evidence="8">
    <location>
        <begin position="1"/>
        <end position="27"/>
    </location>
</feature>
<evidence type="ECO:0000259" key="9">
    <source>
        <dbReference type="Pfam" id="PF23122"/>
    </source>
</evidence>
<comment type="subcellular location">
    <subcellularLocation>
        <location evidence="1">Membrane</location>
        <topology evidence="1">Single-pass type I membrane protein</topology>
    </subcellularLocation>
</comment>
<dbReference type="VEuPathDB" id="TriTrypDB:TM35_000241670"/>
<comment type="caution">
    <text evidence="10">The sequence shown here is derived from an EMBL/GenBank/DDBJ whole genome shotgun (WGS) entry which is preliminary data.</text>
</comment>
<keyword evidence="6" id="KW-0325">Glycoprotein</keyword>
<evidence type="ECO:0000256" key="4">
    <source>
        <dbReference type="ARBA" id="ARBA00022989"/>
    </source>
</evidence>
<dbReference type="RefSeq" id="XP_028881083.1">
    <property type="nucleotide sequence ID" value="XM_029027579.1"/>
</dbReference>
<keyword evidence="8" id="KW-0732">Signal</keyword>
<feature type="chain" id="PRO_5012439462" evidence="8">
    <location>
        <begin position="28"/>
        <end position="627"/>
    </location>
</feature>
<dbReference type="InterPro" id="IPR057089">
    <property type="entry name" value="C2_TIP"/>
</dbReference>
<dbReference type="InterPro" id="IPR024881">
    <property type="entry name" value="Tip"/>
</dbReference>
<name>A0A1X0NQP9_9TRYP</name>
<feature type="transmembrane region" description="Helical" evidence="7">
    <location>
        <begin position="590"/>
        <end position="612"/>
    </location>
</feature>
<evidence type="ECO:0000256" key="2">
    <source>
        <dbReference type="ARBA" id="ARBA00006496"/>
    </source>
</evidence>
<comment type="similarity">
    <text evidence="2">Belongs to the TIP family.</text>
</comment>
<dbReference type="Proteomes" id="UP000192257">
    <property type="component" value="Unassembled WGS sequence"/>
</dbReference>
<gene>
    <name evidence="10" type="ORF">TM35_000241670</name>
</gene>
<accession>A0A1X0NQP9</accession>
<dbReference type="Gene3D" id="2.130.10.130">
    <property type="entry name" value="Integrin alpha, N-terminal"/>
    <property type="match status" value="1"/>
</dbReference>
<dbReference type="EMBL" id="NBCO01000024">
    <property type="protein sequence ID" value="ORC87017.1"/>
    <property type="molecule type" value="Genomic_DNA"/>
</dbReference>
<evidence type="ECO:0000313" key="11">
    <source>
        <dbReference type="Proteomes" id="UP000192257"/>
    </source>
</evidence>
<sequence>MGKMICIIIFLFIYALNLLTILSGVNAEWVNETTAYMGSSPVTLRITSVGDWNNLMETGFFGTMGNHRNLLWYCRHPDAKSIYHLCWKSLDFPSPIISTIVVDLNRDGVMDILVQCQDEVLRFIDGKNRSKAPISINNGSNIPNFNANIPQMSLVSVFNSCGLPDIAMVDKNGSLVIMRATTEVSGSNCIGKDVIPTFDQFILVEGEKGVREVVPLSIISDDINGDCAVDLIYSIHNIDKNTLEVYVFFTSQNRHELLMTLKPANRYGSPTVVDINGDGAPDIIFPLCAKEENIDSFGNCSGFNGLTVFYNLLEGSSSCSNAKCCNGHPYGFSEKVSKTFFLDLNNVCGIHTVSGLPLLMPNSLDSPLELRFGDYNRDGYNDLLIPSTYGPLLLTTKSNSDTLPFSCTPLNSELAHDPSSGNHQMYIQAVPFFVVISDRGRLDIILTYHGKNSLAITVYTNHISSLEQNYFLTASALNGVGQIDTWGLYQPGAVHRFRWSDIAMNHRWGYGVQLSKSQGHALQSPRLFFGLGRTFSYVEDYTVAVLVDRESVHHQWSENLIPNSNLFIWLSPFVSSSQWRLRLYIASSTYQMLLFVVLITTLVLIGIPILFLKWREVQQDRREWRFR</sequence>
<keyword evidence="3 7" id="KW-0812">Transmembrane</keyword>
<dbReference type="PANTHER" id="PTHR13412">
    <property type="entry name" value="T-CELL IMMUNOMODULATORY PROTEIN HOMOLOG"/>
    <property type="match status" value="1"/>
</dbReference>
<evidence type="ECO:0000256" key="8">
    <source>
        <dbReference type="SAM" id="SignalP"/>
    </source>
</evidence>
<dbReference type="Pfam" id="PF23122">
    <property type="entry name" value="C2_ITFG1"/>
    <property type="match status" value="1"/>
</dbReference>
<dbReference type="GO" id="GO:0005886">
    <property type="term" value="C:plasma membrane"/>
    <property type="evidence" value="ECO:0007669"/>
    <property type="project" value="TreeGrafter"/>
</dbReference>
<keyword evidence="11" id="KW-1185">Reference proteome</keyword>
<keyword evidence="5 7" id="KW-0472">Membrane</keyword>
<evidence type="ECO:0000256" key="1">
    <source>
        <dbReference type="ARBA" id="ARBA00004479"/>
    </source>
</evidence>
<dbReference type="PANTHER" id="PTHR13412:SF0">
    <property type="entry name" value="T-CELL IMMUNOMODULATORY PROTEIN"/>
    <property type="match status" value="1"/>
</dbReference>
<dbReference type="OrthoDB" id="10250728at2759"/>
<evidence type="ECO:0000256" key="6">
    <source>
        <dbReference type="ARBA" id="ARBA00023180"/>
    </source>
</evidence>
<evidence type="ECO:0000256" key="7">
    <source>
        <dbReference type="SAM" id="Phobius"/>
    </source>
</evidence>
<reference evidence="10 11" key="1">
    <citation type="submission" date="2017-03" db="EMBL/GenBank/DDBJ databases">
        <title>An alternative strategy for trypanosome survival in the mammalian bloodstream revealed through genome and transcriptome analysis of the ubiquitous bovine parasite Trypanosoma (Megatrypanum) theileri.</title>
        <authorList>
            <person name="Kelly S."/>
            <person name="Ivens A."/>
            <person name="Mott A."/>
            <person name="O'Neill E."/>
            <person name="Emms D."/>
            <person name="Macleod O."/>
            <person name="Voorheis P."/>
            <person name="Matthews J."/>
            <person name="Matthews K."/>
            <person name="Carrington M."/>
        </authorList>
    </citation>
    <scope>NUCLEOTIDE SEQUENCE [LARGE SCALE GENOMIC DNA]</scope>
    <source>
        <strain evidence="10">Edinburgh</strain>
    </source>
</reference>
<evidence type="ECO:0000313" key="10">
    <source>
        <dbReference type="EMBL" id="ORC87017.1"/>
    </source>
</evidence>
<evidence type="ECO:0000256" key="3">
    <source>
        <dbReference type="ARBA" id="ARBA00022692"/>
    </source>
</evidence>
<feature type="domain" description="T-cell immunomodulatory protein TIP C2" evidence="9">
    <location>
        <begin position="486"/>
        <end position="584"/>
    </location>
</feature>
<dbReference type="InterPro" id="IPR028994">
    <property type="entry name" value="Integrin_alpha_N"/>
</dbReference>
<keyword evidence="4 7" id="KW-1133">Transmembrane helix</keyword>